<evidence type="ECO:0000313" key="1">
    <source>
        <dbReference type="EMBL" id="KAJ8947614.1"/>
    </source>
</evidence>
<evidence type="ECO:0000313" key="2">
    <source>
        <dbReference type="Proteomes" id="UP001162162"/>
    </source>
</evidence>
<dbReference type="Proteomes" id="UP001162162">
    <property type="component" value="Unassembled WGS sequence"/>
</dbReference>
<protein>
    <submittedName>
        <fullName evidence="1">Uncharacterized protein</fullName>
    </submittedName>
</protein>
<keyword evidence="2" id="KW-1185">Reference proteome</keyword>
<sequence length="60" mass="6700">MTGGTMANLYPAEGNPQLPGNTIWFQQDGAPAHYEKMMFLLDDNIAVLYSKDIQDRPVLT</sequence>
<proteinExistence type="predicted"/>
<comment type="caution">
    <text evidence="1">The sequence shown here is derived from an EMBL/GenBank/DDBJ whole genome shotgun (WGS) entry which is preliminary data.</text>
</comment>
<reference evidence="1" key="1">
    <citation type="journal article" date="2023" name="Insect Mol. Biol.">
        <title>Genome sequencing provides insights into the evolution of gene families encoding plant cell wall-degrading enzymes in longhorned beetles.</title>
        <authorList>
            <person name="Shin N.R."/>
            <person name="Okamura Y."/>
            <person name="Kirsch R."/>
            <person name="Pauchet Y."/>
        </authorList>
    </citation>
    <scope>NUCLEOTIDE SEQUENCE</scope>
    <source>
        <strain evidence="1">AMC_N1</strain>
    </source>
</reference>
<name>A0AAV8YAX9_9CUCU</name>
<organism evidence="1 2">
    <name type="scientific">Aromia moschata</name>
    <dbReference type="NCBI Taxonomy" id="1265417"/>
    <lineage>
        <taxon>Eukaryota</taxon>
        <taxon>Metazoa</taxon>
        <taxon>Ecdysozoa</taxon>
        <taxon>Arthropoda</taxon>
        <taxon>Hexapoda</taxon>
        <taxon>Insecta</taxon>
        <taxon>Pterygota</taxon>
        <taxon>Neoptera</taxon>
        <taxon>Endopterygota</taxon>
        <taxon>Coleoptera</taxon>
        <taxon>Polyphaga</taxon>
        <taxon>Cucujiformia</taxon>
        <taxon>Chrysomeloidea</taxon>
        <taxon>Cerambycidae</taxon>
        <taxon>Cerambycinae</taxon>
        <taxon>Callichromatini</taxon>
        <taxon>Aromia</taxon>
    </lineage>
</organism>
<dbReference type="AlphaFoldDB" id="A0AAV8YAX9"/>
<dbReference type="EMBL" id="JAPWTK010000157">
    <property type="protein sequence ID" value="KAJ8947614.1"/>
    <property type="molecule type" value="Genomic_DNA"/>
</dbReference>
<accession>A0AAV8YAX9</accession>
<gene>
    <name evidence="1" type="ORF">NQ318_002623</name>
</gene>